<evidence type="ECO:0008006" key="4">
    <source>
        <dbReference type="Google" id="ProtNLM"/>
    </source>
</evidence>
<comment type="caution">
    <text evidence="2">The sequence shown here is derived from an EMBL/GenBank/DDBJ whole genome shotgun (WGS) entry which is preliminary data.</text>
</comment>
<dbReference type="AlphaFoldDB" id="A0A5C7IB18"/>
<evidence type="ECO:0000313" key="2">
    <source>
        <dbReference type="EMBL" id="TXG66435.1"/>
    </source>
</evidence>
<dbReference type="EMBL" id="VAHF01000003">
    <property type="protein sequence ID" value="TXG66435.1"/>
    <property type="molecule type" value="Genomic_DNA"/>
</dbReference>
<organism evidence="2 3">
    <name type="scientific">Acer yangbiense</name>
    <dbReference type="NCBI Taxonomy" id="1000413"/>
    <lineage>
        <taxon>Eukaryota</taxon>
        <taxon>Viridiplantae</taxon>
        <taxon>Streptophyta</taxon>
        <taxon>Embryophyta</taxon>
        <taxon>Tracheophyta</taxon>
        <taxon>Spermatophyta</taxon>
        <taxon>Magnoliopsida</taxon>
        <taxon>eudicotyledons</taxon>
        <taxon>Gunneridae</taxon>
        <taxon>Pentapetalae</taxon>
        <taxon>rosids</taxon>
        <taxon>malvids</taxon>
        <taxon>Sapindales</taxon>
        <taxon>Sapindaceae</taxon>
        <taxon>Hippocastanoideae</taxon>
        <taxon>Acereae</taxon>
        <taxon>Acer</taxon>
    </lineage>
</organism>
<gene>
    <name evidence="2" type="ORF">EZV62_007710</name>
</gene>
<proteinExistence type="predicted"/>
<dbReference type="Proteomes" id="UP000323000">
    <property type="component" value="Chromosome 3"/>
</dbReference>
<evidence type="ECO:0000256" key="1">
    <source>
        <dbReference type="SAM" id="MobiDB-lite"/>
    </source>
</evidence>
<sequence length="259" mass="28464">MDPEEISRLCVSLSIKGKDEKLWSVRETLKDSASKKLNLCLIQIPNAPLLCMTKEMGEFLGQLIGELIDIDVGSNGECFGKYMRLRVAIDVSKPLKRFLHLELKKGDESILLMRYTSQPRYRREASNVGCDGSQNSGLVNGVTKQSEGLWRVRHAEARDIDMGPHNVCSKVLVDDQPILVNGSMVTEATEVIMDFVLDSQLAGKSNNKEVSNKEEVLQKRATTAMSVQGGNGHSGVGTDMGLKVNKKRASGKDGQEKVA</sequence>
<feature type="region of interest" description="Disordered" evidence="1">
    <location>
        <begin position="223"/>
        <end position="259"/>
    </location>
</feature>
<accession>A0A5C7IB18</accession>
<dbReference type="OrthoDB" id="1707487at2759"/>
<keyword evidence="3" id="KW-1185">Reference proteome</keyword>
<protein>
    <recommendedName>
        <fullName evidence="4">DUF4283 domain-containing protein</fullName>
    </recommendedName>
</protein>
<reference evidence="3" key="1">
    <citation type="journal article" date="2019" name="Gigascience">
        <title>De novo genome assembly of the endangered Acer yangbiense, a plant species with extremely small populations endemic to Yunnan Province, China.</title>
        <authorList>
            <person name="Yang J."/>
            <person name="Wariss H.M."/>
            <person name="Tao L."/>
            <person name="Zhang R."/>
            <person name="Yun Q."/>
            <person name="Hollingsworth P."/>
            <person name="Dao Z."/>
            <person name="Luo G."/>
            <person name="Guo H."/>
            <person name="Ma Y."/>
            <person name="Sun W."/>
        </authorList>
    </citation>
    <scope>NUCLEOTIDE SEQUENCE [LARGE SCALE GENOMIC DNA]</scope>
    <source>
        <strain evidence="3">cv. Malutang</strain>
    </source>
</reference>
<evidence type="ECO:0000313" key="3">
    <source>
        <dbReference type="Proteomes" id="UP000323000"/>
    </source>
</evidence>
<feature type="compositionally biased region" description="Basic and acidic residues" evidence="1">
    <location>
        <begin position="250"/>
        <end position="259"/>
    </location>
</feature>
<name>A0A5C7IB18_9ROSI</name>